<sequence length="103" mass="11634">MSMHELVHVLRSLADDLEAITVAGPAPMSPVTIEEWFLGMRSVPCLVGRAVGHPTTSERSVTLTSELFYLDEERGVARTLSRWYRLGDPVMPMSDEHLKRRLQ</sequence>
<dbReference type="RefSeq" id="WP_183606591.1">
    <property type="nucleotide sequence ID" value="NZ_JACHAZ010000002.1"/>
</dbReference>
<accession>A0AAE2MHL9</accession>
<name>A0AAE2MHL9_RHILE</name>
<dbReference type="EMBL" id="JACIGO010000001">
    <property type="protein sequence ID" value="MBB4289506.1"/>
    <property type="molecule type" value="Genomic_DNA"/>
</dbReference>
<gene>
    <name evidence="1" type="ORF">GGE16_001522</name>
</gene>
<proteinExistence type="predicted"/>
<dbReference type="Pfam" id="PF20339">
    <property type="entry name" value="DUF6634"/>
    <property type="match status" value="1"/>
</dbReference>
<protein>
    <submittedName>
        <fullName evidence="1">Uncharacterized protein</fullName>
    </submittedName>
</protein>
<dbReference type="InterPro" id="IPR046574">
    <property type="entry name" value="DUF6634"/>
</dbReference>
<dbReference type="AlphaFoldDB" id="A0AAE2MHL9"/>
<reference evidence="1 2" key="1">
    <citation type="submission" date="2020-08" db="EMBL/GenBank/DDBJ databases">
        <title>Genomic Encyclopedia of Type Strains, Phase IV (KMG-V): Genome sequencing to study the core and pangenomes of soil and plant-associated prokaryotes.</title>
        <authorList>
            <person name="Whitman W."/>
        </authorList>
    </citation>
    <scope>NUCLEOTIDE SEQUENCE [LARGE SCALE GENOMIC DNA]</scope>
    <source>
        <strain evidence="1 2">SEMIA 415</strain>
    </source>
</reference>
<dbReference type="Proteomes" id="UP000538507">
    <property type="component" value="Unassembled WGS sequence"/>
</dbReference>
<organism evidence="1 2">
    <name type="scientific">Rhizobium leguminosarum</name>
    <dbReference type="NCBI Taxonomy" id="384"/>
    <lineage>
        <taxon>Bacteria</taxon>
        <taxon>Pseudomonadati</taxon>
        <taxon>Pseudomonadota</taxon>
        <taxon>Alphaproteobacteria</taxon>
        <taxon>Hyphomicrobiales</taxon>
        <taxon>Rhizobiaceae</taxon>
        <taxon>Rhizobium/Agrobacterium group</taxon>
        <taxon>Rhizobium</taxon>
    </lineage>
</organism>
<comment type="caution">
    <text evidence="1">The sequence shown here is derived from an EMBL/GenBank/DDBJ whole genome shotgun (WGS) entry which is preliminary data.</text>
</comment>
<evidence type="ECO:0000313" key="1">
    <source>
        <dbReference type="EMBL" id="MBB4289506.1"/>
    </source>
</evidence>
<evidence type="ECO:0000313" key="2">
    <source>
        <dbReference type="Proteomes" id="UP000538507"/>
    </source>
</evidence>